<gene>
    <name evidence="1" type="ORF">D8674_006110</name>
</gene>
<accession>A0A5N5FTP9</accession>
<organism evidence="1 2">
    <name type="scientific">Pyrus ussuriensis x Pyrus communis</name>
    <dbReference type="NCBI Taxonomy" id="2448454"/>
    <lineage>
        <taxon>Eukaryota</taxon>
        <taxon>Viridiplantae</taxon>
        <taxon>Streptophyta</taxon>
        <taxon>Embryophyta</taxon>
        <taxon>Tracheophyta</taxon>
        <taxon>Spermatophyta</taxon>
        <taxon>Magnoliopsida</taxon>
        <taxon>eudicotyledons</taxon>
        <taxon>Gunneridae</taxon>
        <taxon>Pentapetalae</taxon>
        <taxon>rosids</taxon>
        <taxon>fabids</taxon>
        <taxon>Rosales</taxon>
        <taxon>Rosaceae</taxon>
        <taxon>Amygdaloideae</taxon>
        <taxon>Maleae</taxon>
        <taxon>Pyrus</taxon>
    </lineage>
</organism>
<dbReference type="AlphaFoldDB" id="A0A5N5FTP9"/>
<comment type="caution">
    <text evidence="1">The sequence shown here is derived from an EMBL/GenBank/DDBJ whole genome shotgun (WGS) entry which is preliminary data.</text>
</comment>
<dbReference type="EMBL" id="SMOL01000559">
    <property type="protein sequence ID" value="KAB2606393.1"/>
    <property type="molecule type" value="Genomic_DNA"/>
</dbReference>
<reference evidence="1 2" key="3">
    <citation type="submission" date="2019-11" db="EMBL/GenBank/DDBJ databases">
        <title>A de novo genome assembly of a pear dwarfing rootstock.</title>
        <authorList>
            <person name="Wang F."/>
            <person name="Wang J."/>
            <person name="Li S."/>
            <person name="Zhang Y."/>
            <person name="Fang M."/>
            <person name="Ma L."/>
            <person name="Zhao Y."/>
            <person name="Jiang S."/>
        </authorList>
    </citation>
    <scope>NUCLEOTIDE SEQUENCE [LARGE SCALE GENOMIC DNA]</scope>
    <source>
        <strain evidence="1">S2</strain>
        <tissue evidence="1">Leaf</tissue>
    </source>
</reference>
<name>A0A5N5FTP9_9ROSA</name>
<protein>
    <submittedName>
        <fullName evidence="1">AP-1 complex subunit sigma-1-like</fullName>
    </submittedName>
</protein>
<keyword evidence="2" id="KW-1185">Reference proteome</keyword>
<evidence type="ECO:0000313" key="1">
    <source>
        <dbReference type="EMBL" id="KAB2606393.1"/>
    </source>
</evidence>
<reference evidence="1 2" key="1">
    <citation type="submission" date="2019-09" db="EMBL/GenBank/DDBJ databases">
        <authorList>
            <person name="Ou C."/>
        </authorList>
    </citation>
    <scope>NUCLEOTIDE SEQUENCE [LARGE SCALE GENOMIC DNA]</scope>
    <source>
        <strain evidence="1">S2</strain>
        <tissue evidence="1">Leaf</tissue>
    </source>
</reference>
<reference evidence="2" key="2">
    <citation type="submission" date="2019-10" db="EMBL/GenBank/DDBJ databases">
        <title>A de novo genome assembly of a pear dwarfing rootstock.</title>
        <authorList>
            <person name="Wang F."/>
            <person name="Wang J."/>
            <person name="Li S."/>
            <person name="Zhang Y."/>
            <person name="Fang M."/>
            <person name="Ma L."/>
            <person name="Zhao Y."/>
            <person name="Jiang S."/>
        </authorList>
    </citation>
    <scope>NUCLEOTIDE SEQUENCE [LARGE SCALE GENOMIC DNA]</scope>
</reference>
<dbReference type="Proteomes" id="UP000327157">
    <property type="component" value="Chromosome 11"/>
</dbReference>
<proteinExistence type="predicted"/>
<evidence type="ECO:0000313" key="2">
    <source>
        <dbReference type="Proteomes" id="UP000327157"/>
    </source>
</evidence>
<sequence>MEEWMCDGRVVFWRDGECCCQDGGKLYAGKWNVMHGTKGKWLELRVMHGFLLVGEGMHGFIREMGENGAEI</sequence>